<keyword evidence="6 14" id="KW-0067">ATP-binding</keyword>
<keyword evidence="9" id="KW-0175">Coiled coil</keyword>
<dbReference type="EMBL" id="BQFW01000009">
    <property type="protein sequence ID" value="GJJ74850.1"/>
    <property type="molecule type" value="Genomic_DNA"/>
</dbReference>
<reference evidence="14" key="2">
    <citation type="journal article" date="2022" name="Microbiol. Resour. Announc.">
        <title>Whole-Genome Sequence of Entomortierella parvispora E1425, a Mucoromycotan Fungus Associated with Burkholderiaceae-Related Endosymbiotic Bacteria.</title>
        <authorList>
            <person name="Herlambang A."/>
            <person name="Guo Y."/>
            <person name="Takashima Y."/>
            <person name="Narisawa K."/>
            <person name="Ohta H."/>
            <person name="Nishizawa T."/>
        </authorList>
    </citation>
    <scope>NUCLEOTIDE SEQUENCE</scope>
    <source>
        <strain evidence="14">E1425</strain>
    </source>
</reference>
<feature type="transmembrane region" description="Helical" evidence="11">
    <location>
        <begin position="322"/>
        <end position="344"/>
    </location>
</feature>
<feature type="transmembrane region" description="Helical" evidence="11">
    <location>
        <begin position="504"/>
        <end position="533"/>
    </location>
</feature>
<evidence type="ECO:0000256" key="10">
    <source>
        <dbReference type="SAM" id="MobiDB-lite"/>
    </source>
</evidence>
<feature type="transmembrane region" description="Helical" evidence="11">
    <location>
        <begin position="1005"/>
        <end position="1031"/>
    </location>
</feature>
<dbReference type="InterPro" id="IPR056227">
    <property type="entry name" value="TMD0_ABC"/>
</dbReference>
<dbReference type="OrthoDB" id="6500128at2759"/>
<dbReference type="Gene3D" id="3.40.50.300">
    <property type="entry name" value="P-loop containing nucleotide triphosphate hydrolases"/>
    <property type="match status" value="2"/>
</dbReference>
<dbReference type="GO" id="GO:0005524">
    <property type="term" value="F:ATP binding"/>
    <property type="evidence" value="ECO:0007669"/>
    <property type="project" value="UniProtKB-KW"/>
</dbReference>
<dbReference type="Pfam" id="PF00664">
    <property type="entry name" value="ABC_membrane"/>
    <property type="match status" value="2"/>
</dbReference>
<dbReference type="FunFam" id="1.20.1560.10:FF:000001">
    <property type="entry name" value="ATP-binding cassette subfamily C member 1"/>
    <property type="match status" value="1"/>
</dbReference>
<feature type="coiled-coil region" evidence="9">
    <location>
        <begin position="625"/>
        <end position="653"/>
    </location>
</feature>
<dbReference type="Pfam" id="PF00005">
    <property type="entry name" value="ABC_tran"/>
    <property type="match status" value="3"/>
</dbReference>
<dbReference type="CDD" id="cd03244">
    <property type="entry name" value="ABCC_MRP_domain2"/>
    <property type="match status" value="1"/>
</dbReference>
<dbReference type="FunFam" id="1.20.1560.10:FF:000006">
    <property type="entry name" value="ATP-binding cassette, sub-family C (CFTR/MRP), member 9"/>
    <property type="match status" value="1"/>
</dbReference>
<feature type="transmembrane region" description="Helical" evidence="11">
    <location>
        <begin position="1078"/>
        <end position="1097"/>
    </location>
</feature>
<dbReference type="SMART" id="SM00382">
    <property type="entry name" value="AAA"/>
    <property type="match status" value="2"/>
</dbReference>
<keyword evidence="15" id="KW-1185">Reference proteome</keyword>
<dbReference type="PANTHER" id="PTHR24223:SF443">
    <property type="entry name" value="MULTIDRUG-RESISTANCE LIKE PROTEIN 1, ISOFORM I"/>
    <property type="match status" value="1"/>
</dbReference>
<evidence type="ECO:0000256" key="6">
    <source>
        <dbReference type="ARBA" id="ARBA00022840"/>
    </source>
</evidence>
<dbReference type="PROSITE" id="PS50929">
    <property type="entry name" value="ABC_TM1F"/>
    <property type="match status" value="2"/>
</dbReference>
<feature type="region of interest" description="Disordered" evidence="10">
    <location>
        <begin position="891"/>
        <end position="924"/>
    </location>
</feature>
<dbReference type="Gene3D" id="1.20.1560.10">
    <property type="entry name" value="ABC transporter type 1, transmembrane domain"/>
    <property type="match status" value="2"/>
</dbReference>
<dbReference type="FunFam" id="3.40.50.300:FF:000163">
    <property type="entry name" value="Multidrug resistance-associated protein member 4"/>
    <property type="match status" value="1"/>
</dbReference>
<gene>
    <name evidence="14" type="ORF">EMPS_07208</name>
</gene>
<evidence type="ECO:0000256" key="5">
    <source>
        <dbReference type="ARBA" id="ARBA00022741"/>
    </source>
</evidence>
<feature type="transmembrane region" description="Helical" evidence="11">
    <location>
        <begin position="97"/>
        <end position="116"/>
    </location>
</feature>
<sequence>MGDSFCHDQEGWGPTSGSRADVTLCFESTILLGLPAILAIVAFAYRFYTLIHFGKRHGFGRTRSIYIPSQTLTLATCAVLIARAVTLSQQSGGYAPASMFGNCLLLIAWFLVLPLNHLEGLYEIRSSSYIFAHSIISAIAAAISVRTMHDLQQTQSTQYKFFVAYLVLNLAGFVVEAWPRGRTAVQKKSGASAYDKANLFSRLSYHFLQRVVSLGYERPLTFEDVDGLMPAYIRTEATYPHLSNKWERHLEKCRAKGKKPSLMKIILGSYGYQWAGIMVLRILTSIMTYVSPQLLNSLLDFIESYTVVVNVDGTTTLEPQPVALGIILAFGMFFSSLMVTYMTAQFYAVTMNLGIEIRTALISMIYRKSLKLSNTAKNTSSSGDIQNHMSVDAERWPNATTFVPMLISVPFEIGIAVWMLYQKVGFSVFVGLGSVVAMLPFHYVMAKVFGKVKAAKLAAMDARLRSVNEVLAGIKIVKLYNWEDSFKDKLTTARRRELDVLKRIGKVFSLLSVAFSSTPMIIALVTFSCYATIGGPGGSRGEITPQVVFVSTSLFGLLSRPVSMLSQIMNQVVSVSVATTRMQKFLLAEEISDSVVEREDENGQTTPVVEIKDGVFAWCKEHPDVETEKEKKARLKEEAKKHLKEEKEALKAGKPVPIRPPTPEEIDRSPLLTDINLQVRKGEMTAIVGRVGQGKTSLLSALIGDMYIRQGTVRVRGRVTYAAQTAWIINASLKDNIVFGREFDQKKYDHIVFASGLLPDIAMLPGGDATEIGERGINLSGGQKQRVSLARAAYQDAEVYLLDDPLSAVDAHVDQHLWENLIGPNGLLKNKTRLLVTHGIHHLEEVSQIVVVKDGKISEQGHYDDLMAAKGAFCQLIDEYSVNSRRKKAKEAAEGSGESVAVETTSEKAEGSEDSSSTKEGDDETALVLAKTDEKLVADEKMEKGSVSWDVYRIYLGAASYTYSAVVVFMLLAAQGCQIGTNIWLEHWTNVSPDGTENPPGKFLAVYAALIFIYMVMNMVLTYIAMVWAGLRASERLHVQLLNNILRLPMSFFDTTPLGRITNRFSTDIYAIDDGIPWGFMSVLICGISVLGTIIVIGTSTPIFLAMVPPLGVCFVLIQIYYMRSSRALKRIDSISRSPIYQHFSETLTGVSTIRAMNVGADFIEANGTKTNVSANAYFSYITSNRWLQIRIESVGATIILGAGLFAVLSRNTLNPSMVGLALSYALSVTEDITWMVRSYCDLANQMVSVERIDEYVRKNQEAPAALPSDAELPESWPQEGRVTFKNYSTRYREGLELVIKNLSFEVQAAEKVGIVGRTGAGKSSLTLALFRIVEAANSHWAKASHNGDENSIDTLPTATDLDEKKAPVTELEKVEVEQDGGSIWIDGVDISTVGLSRLRQSIAIIPQDPTLFAGTVRENLDPFEECQDADLWEALERAHLKEHIAGLTGGLSFMVSQNGDNFSVGQRSLICLARALLRKTKILILDEATAAVDVETDELIQKTIRKEFKDRTILTIAHRIKTVMDSDKILVLEKGCVEEFESPKTLVQNKNSLFYNLAQQAGEIKDDHDDSLP</sequence>
<feature type="transmembrane region" description="Helical" evidence="11">
    <location>
        <begin position="265"/>
        <end position="290"/>
    </location>
</feature>
<protein>
    <submittedName>
        <fullName evidence="14">ATP-binding cassette, subfamily C (CFTR/MRP), member 1</fullName>
    </submittedName>
</protein>
<dbReference type="SUPFAM" id="SSF52540">
    <property type="entry name" value="P-loop containing nucleoside triphosphate hydrolases"/>
    <property type="match status" value="3"/>
</dbReference>
<feature type="transmembrane region" description="Helical" evidence="11">
    <location>
        <begin position="1190"/>
        <end position="1209"/>
    </location>
</feature>
<evidence type="ECO:0000256" key="3">
    <source>
        <dbReference type="ARBA" id="ARBA00022692"/>
    </source>
</evidence>
<dbReference type="GO" id="GO:0000329">
    <property type="term" value="C:fungal-type vacuole membrane"/>
    <property type="evidence" value="ECO:0007669"/>
    <property type="project" value="UniProtKB-ARBA"/>
</dbReference>
<feature type="transmembrane region" description="Helical" evidence="11">
    <location>
        <begin position="30"/>
        <end position="53"/>
    </location>
</feature>
<dbReference type="SUPFAM" id="SSF90123">
    <property type="entry name" value="ABC transporter transmembrane region"/>
    <property type="match status" value="2"/>
</dbReference>
<dbReference type="PROSITE" id="PS50893">
    <property type="entry name" value="ABC_TRANSPORTER_2"/>
    <property type="match status" value="2"/>
</dbReference>
<dbReference type="GO" id="GO:0140359">
    <property type="term" value="F:ABC-type transporter activity"/>
    <property type="evidence" value="ECO:0007669"/>
    <property type="project" value="InterPro"/>
</dbReference>
<evidence type="ECO:0000313" key="14">
    <source>
        <dbReference type="EMBL" id="GJJ74850.1"/>
    </source>
</evidence>
<evidence type="ECO:0000256" key="4">
    <source>
        <dbReference type="ARBA" id="ARBA00022737"/>
    </source>
</evidence>
<keyword evidence="5" id="KW-0547">Nucleotide-binding</keyword>
<evidence type="ECO:0000256" key="11">
    <source>
        <dbReference type="SAM" id="Phobius"/>
    </source>
</evidence>
<dbReference type="GO" id="GO:0016887">
    <property type="term" value="F:ATP hydrolysis activity"/>
    <property type="evidence" value="ECO:0007669"/>
    <property type="project" value="InterPro"/>
</dbReference>
<evidence type="ECO:0000256" key="1">
    <source>
        <dbReference type="ARBA" id="ARBA00004128"/>
    </source>
</evidence>
<evidence type="ECO:0000256" key="8">
    <source>
        <dbReference type="ARBA" id="ARBA00023136"/>
    </source>
</evidence>
<feature type="domain" description="ABC transporter" evidence="12">
    <location>
        <begin position="656"/>
        <end position="879"/>
    </location>
</feature>
<keyword evidence="7 11" id="KW-1133">Transmembrane helix</keyword>
<feature type="transmembrane region" description="Helical" evidence="11">
    <location>
        <begin position="128"/>
        <end position="147"/>
    </location>
</feature>
<feature type="compositionally biased region" description="Basic and acidic residues" evidence="10">
    <location>
        <begin position="905"/>
        <end position="920"/>
    </location>
</feature>
<name>A0A9P3HDQ5_9FUNG</name>
<dbReference type="FunFam" id="3.40.50.300:FF:000997">
    <property type="entry name" value="Multidrug resistance-associated protein 1"/>
    <property type="match status" value="1"/>
</dbReference>
<dbReference type="InterPro" id="IPR027417">
    <property type="entry name" value="P-loop_NTPase"/>
</dbReference>
<dbReference type="CDD" id="cd18603">
    <property type="entry name" value="ABC_6TM_MRP1_2_3_6_D2_like"/>
    <property type="match status" value="1"/>
</dbReference>
<dbReference type="InterPro" id="IPR050173">
    <property type="entry name" value="ABC_transporter_C-like"/>
</dbReference>
<feature type="transmembrane region" description="Helical" evidence="11">
    <location>
        <begin position="426"/>
        <end position="446"/>
    </location>
</feature>
<feature type="domain" description="ABC transmembrane type-1" evidence="13">
    <location>
        <begin position="965"/>
        <end position="1245"/>
    </location>
</feature>
<dbReference type="PANTHER" id="PTHR24223">
    <property type="entry name" value="ATP-BINDING CASSETTE SUB-FAMILY C"/>
    <property type="match status" value="1"/>
</dbReference>
<dbReference type="CDD" id="cd18579">
    <property type="entry name" value="ABC_6TM_ABCC_D1"/>
    <property type="match status" value="1"/>
</dbReference>
<feature type="transmembrane region" description="Helical" evidence="11">
    <location>
        <begin position="65"/>
        <end position="85"/>
    </location>
</feature>
<dbReference type="InterPro" id="IPR003439">
    <property type="entry name" value="ABC_transporter-like_ATP-bd"/>
</dbReference>
<keyword evidence="4" id="KW-0677">Repeat</keyword>
<evidence type="ECO:0000256" key="2">
    <source>
        <dbReference type="ARBA" id="ARBA00022448"/>
    </source>
</evidence>
<feature type="transmembrane region" description="Helical" evidence="11">
    <location>
        <begin position="399"/>
        <end position="420"/>
    </location>
</feature>
<comment type="caution">
    <text evidence="14">The sequence shown here is derived from an EMBL/GenBank/DDBJ whole genome shotgun (WGS) entry which is preliminary data.</text>
</comment>
<proteinExistence type="predicted"/>
<evidence type="ECO:0000313" key="15">
    <source>
        <dbReference type="Proteomes" id="UP000827284"/>
    </source>
</evidence>
<feature type="transmembrane region" description="Helical" evidence="11">
    <location>
        <begin position="961"/>
        <end position="985"/>
    </location>
</feature>
<accession>A0A9P3HDQ5</accession>
<dbReference type="Pfam" id="PF24357">
    <property type="entry name" value="TMD0_ABC"/>
    <property type="match status" value="1"/>
</dbReference>
<dbReference type="Proteomes" id="UP000827284">
    <property type="component" value="Unassembled WGS sequence"/>
</dbReference>
<keyword evidence="8 11" id="KW-0472">Membrane</keyword>
<feature type="domain" description="ABC transmembrane type-1" evidence="13">
    <location>
        <begin position="275"/>
        <end position="574"/>
    </location>
</feature>
<keyword evidence="2" id="KW-0813">Transport</keyword>
<evidence type="ECO:0000259" key="12">
    <source>
        <dbReference type="PROSITE" id="PS50893"/>
    </source>
</evidence>
<comment type="subcellular location">
    <subcellularLocation>
        <location evidence="1">Vacuole membrane</location>
        <topology evidence="1">Multi-pass membrane protein</topology>
    </subcellularLocation>
</comment>
<dbReference type="CDD" id="cd03250">
    <property type="entry name" value="ABCC_MRP_domain1"/>
    <property type="match status" value="1"/>
</dbReference>
<reference evidence="14" key="1">
    <citation type="submission" date="2021-11" db="EMBL/GenBank/DDBJ databases">
        <authorList>
            <person name="Herlambang A."/>
            <person name="Guo Y."/>
            <person name="Takashima Y."/>
            <person name="Nishizawa T."/>
        </authorList>
    </citation>
    <scope>NUCLEOTIDE SEQUENCE</scope>
    <source>
        <strain evidence="14">E1425</strain>
    </source>
</reference>
<dbReference type="InterPro" id="IPR011527">
    <property type="entry name" value="ABC1_TM_dom"/>
</dbReference>
<feature type="transmembrane region" description="Helical" evidence="11">
    <location>
        <begin position="545"/>
        <end position="562"/>
    </location>
</feature>
<dbReference type="PROSITE" id="PS00211">
    <property type="entry name" value="ABC_TRANSPORTER_1"/>
    <property type="match status" value="2"/>
</dbReference>
<keyword evidence="3 11" id="KW-0812">Transmembrane</keyword>
<dbReference type="InterPro" id="IPR017871">
    <property type="entry name" value="ABC_transporter-like_CS"/>
</dbReference>
<evidence type="ECO:0000256" key="9">
    <source>
        <dbReference type="SAM" id="Coils"/>
    </source>
</evidence>
<dbReference type="InterPro" id="IPR036640">
    <property type="entry name" value="ABC1_TM_sf"/>
</dbReference>
<feature type="transmembrane region" description="Helical" evidence="11">
    <location>
        <begin position="159"/>
        <end position="178"/>
    </location>
</feature>
<feature type="transmembrane region" description="Helical" evidence="11">
    <location>
        <begin position="1103"/>
        <end position="1122"/>
    </location>
</feature>
<dbReference type="InterPro" id="IPR003593">
    <property type="entry name" value="AAA+_ATPase"/>
</dbReference>
<feature type="domain" description="ABC transporter" evidence="12">
    <location>
        <begin position="1283"/>
        <end position="1560"/>
    </location>
</feature>
<organism evidence="14 15">
    <name type="scientific">Entomortierella parvispora</name>
    <dbReference type="NCBI Taxonomy" id="205924"/>
    <lineage>
        <taxon>Eukaryota</taxon>
        <taxon>Fungi</taxon>
        <taxon>Fungi incertae sedis</taxon>
        <taxon>Mucoromycota</taxon>
        <taxon>Mortierellomycotina</taxon>
        <taxon>Mortierellomycetes</taxon>
        <taxon>Mortierellales</taxon>
        <taxon>Mortierellaceae</taxon>
        <taxon>Entomortierella</taxon>
    </lineage>
</organism>
<dbReference type="InterPro" id="IPR044746">
    <property type="entry name" value="ABCC_6TM_D1"/>
</dbReference>
<evidence type="ECO:0000256" key="7">
    <source>
        <dbReference type="ARBA" id="ARBA00022989"/>
    </source>
</evidence>
<evidence type="ECO:0000259" key="13">
    <source>
        <dbReference type="PROSITE" id="PS50929"/>
    </source>
</evidence>